<dbReference type="RefSeq" id="WP_155175791.1">
    <property type="nucleotide sequence ID" value="NZ_JBCOAS010000003.1"/>
</dbReference>
<dbReference type="EMBL" id="WNAL01000007">
    <property type="protein sequence ID" value="MTR81030.1"/>
    <property type="molecule type" value="Genomic_DNA"/>
</dbReference>
<proteinExistence type="predicted"/>
<sequence>MRKMKKWKKKRVVAVLLTLLVLLQFPADFGSVAHAAQKKEIRGTISVASNISQQDMQQYLDGVNKKYPGIEVKYQSYSDYDNEVSKQIQDRDYPDVLFVPGSVPGAFTTGKNCRFCLQSWILITLSLSMIRLDTPEEMRR</sequence>
<evidence type="ECO:0000256" key="1">
    <source>
        <dbReference type="SAM" id="SignalP"/>
    </source>
</evidence>
<keyword evidence="1" id="KW-0732">Signal</keyword>
<dbReference type="AlphaFoldDB" id="A0A844KNT2"/>
<organism evidence="2 3">
    <name type="scientific">Roseburia faecis</name>
    <dbReference type="NCBI Taxonomy" id="301302"/>
    <lineage>
        <taxon>Bacteria</taxon>
        <taxon>Bacillati</taxon>
        <taxon>Bacillota</taxon>
        <taxon>Clostridia</taxon>
        <taxon>Lachnospirales</taxon>
        <taxon>Lachnospiraceae</taxon>
        <taxon>Roseburia</taxon>
    </lineage>
</organism>
<feature type="signal peptide" evidence="1">
    <location>
        <begin position="1"/>
        <end position="35"/>
    </location>
</feature>
<accession>A0A844KNT2</accession>
<comment type="caution">
    <text evidence="2">The sequence shown here is derived from an EMBL/GenBank/DDBJ whole genome shotgun (WGS) entry which is preliminary data.</text>
</comment>
<evidence type="ECO:0000313" key="2">
    <source>
        <dbReference type="EMBL" id="MTR81030.1"/>
    </source>
</evidence>
<protein>
    <submittedName>
        <fullName evidence="2">Extracellular solute-binding protein</fullName>
    </submittedName>
</protein>
<feature type="chain" id="PRO_5032290008" evidence="1">
    <location>
        <begin position="36"/>
        <end position="140"/>
    </location>
</feature>
<dbReference type="Proteomes" id="UP000446657">
    <property type="component" value="Unassembled WGS sequence"/>
</dbReference>
<evidence type="ECO:0000313" key="3">
    <source>
        <dbReference type="Proteomes" id="UP000446657"/>
    </source>
</evidence>
<name>A0A844KNT2_9FIRM</name>
<dbReference type="SUPFAM" id="SSF53850">
    <property type="entry name" value="Periplasmic binding protein-like II"/>
    <property type="match status" value="1"/>
</dbReference>
<reference evidence="2 3" key="1">
    <citation type="journal article" date="2019" name="Nat. Med.">
        <title>A library of human gut bacterial isolates paired with longitudinal multiomics data enables mechanistic microbiome research.</title>
        <authorList>
            <person name="Poyet M."/>
            <person name="Groussin M."/>
            <person name="Gibbons S.M."/>
            <person name="Avila-Pacheco J."/>
            <person name="Jiang X."/>
            <person name="Kearney S.M."/>
            <person name="Perrotta A.R."/>
            <person name="Berdy B."/>
            <person name="Zhao S."/>
            <person name="Lieberman T.D."/>
            <person name="Swanson P.K."/>
            <person name="Smith M."/>
            <person name="Roesemann S."/>
            <person name="Alexander J.E."/>
            <person name="Rich S.A."/>
            <person name="Livny J."/>
            <person name="Vlamakis H."/>
            <person name="Clish C."/>
            <person name="Bullock K."/>
            <person name="Deik A."/>
            <person name="Scott J."/>
            <person name="Pierce K.A."/>
            <person name="Xavier R.J."/>
            <person name="Alm E.J."/>
        </authorList>
    </citation>
    <scope>NUCLEOTIDE SEQUENCE [LARGE SCALE GENOMIC DNA]</scope>
    <source>
        <strain evidence="2 3">BIOML-A1</strain>
    </source>
</reference>
<gene>
    <name evidence="2" type="ORF">GMD30_04730</name>
</gene>
<dbReference type="Gene3D" id="3.40.190.10">
    <property type="entry name" value="Periplasmic binding protein-like II"/>
    <property type="match status" value="1"/>
</dbReference>